<dbReference type="InterPro" id="IPR039104">
    <property type="entry name" value="6PGL"/>
</dbReference>
<sequence>MNETSIVVFADRPELVDSAATQIAQRLAQLLSSQRETHMVITGGTVGTEVLQALRESTKGIDLSSLHIWWIDERFLPGTSDDRNELQARRAWLDSSKLSPANIHPFPSSDEASIDSAAKLFAQHIEQIRPTFDLVLLGMGEDGHVASLFPDSSPSKIGDWVVIEKNSPKPPAERLSLSMRAINSAKEILFLVSGSDKAEAVKQVLSGESDLPAALVQAQEKTTWLIDSQAASKITSS</sequence>
<dbReference type="GO" id="GO:0005975">
    <property type="term" value="P:carbohydrate metabolic process"/>
    <property type="evidence" value="ECO:0007669"/>
    <property type="project" value="InterPro"/>
</dbReference>
<dbReference type="GO" id="GO:0017057">
    <property type="term" value="F:6-phosphogluconolactonase activity"/>
    <property type="evidence" value="ECO:0007669"/>
    <property type="project" value="InterPro"/>
</dbReference>
<dbReference type="InterPro" id="IPR006148">
    <property type="entry name" value="Glc/Gal-6P_isomerase"/>
</dbReference>
<dbReference type="InterPro" id="IPR037171">
    <property type="entry name" value="NagB/RpiA_transferase-like"/>
</dbReference>
<dbReference type="PANTHER" id="PTHR11054">
    <property type="entry name" value="6-PHOSPHOGLUCONOLACTONASE"/>
    <property type="match status" value="1"/>
</dbReference>
<reference evidence="3" key="1">
    <citation type="submission" date="2020-05" db="EMBL/GenBank/DDBJ databases">
        <authorList>
            <person name="Chiriac C."/>
            <person name="Salcher M."/>
            <person name="Ghai R."/>
            <person name="Kavagutti S V."/>
        </authorList>
    </citation>
    <scope>NUCLEOTIDE SEQUENCE</scope>
</reference>
<organism evidence="3">
    <name type="scientific">freshwater metagenome</name>
    <dbReference type="NCBI Taxonomy" id="449393"/>
    <lineage>
        <taxon>unclassified sequences</taxon>
        <taxon>metagenomes</taxon>
        <taxon>ecological metagenomes</taxon>
    </lineage>
</organism>
<dbReference type="EMBL" id="CAEZSX010000007">
    <property type="protein sequence ID" value="CAB4547815.1"/>
    <property type="molecule type" value="Genomic_DNA"/>
</dbReference>
<feature type="domain" description="Glucosamine/galactosamine-6-phosphate isomerase" evidence="2">
    <location>
        <begin position="11"/>
        <end position="224"/>
    </location>
</feature>
<gene>
    <name evidence="3" type="ORF">UFOPK1537_00101</name>
</gene>
<protein>
    <submittedName>
        <fullName evidence="3">Unannotated protein</fullName>
    </submittedName>
</protein>
<dbReference type="NCBIfam" id="TIGR01198">
    <property type="entry name" value="pgl"/>
    <property type="match status" value="1"/>
</dbReference>
<proteinExistence type="inferred from homology"/>
<name>A0A6J6C9Q8_9ZZZZ</name>
<comment type="similarity">
    <text evidence="1">Belongs to the glucosamine/galactosamine-6-phosphate isomerase family. 6-phosphogluconolactonase subfamily.</text>
</comment>
<dbReference type="Gene3D" id="3.40.50.1360">
    <property type="match status" value="1"/>
</dbReference>
<evidence type="ECO:0000259" key="2">
    <source>
        <dbReference type="Pfam" id="PF01182"/>
    </source>
</evidence>
<evidence type="ECO:0000256" key="1">
    <source>
        <dbReference type="ARBA" id="ARBA00010662"/>
    </source>
</evidence>
<dbReference type="Pfam" id="PF01182">
    <property type="entry name" value="Glucosamine_iso"/>
    <property type="match status" value="1"/>
</dbReference>
<dbReference type="PANTHER" id="PTHR11054:SF0">
    <property type="entry name" value="6-PHOSPHOGLUCONOLACTONASE"/>
    <property type="match status" value="1"/>
</dbReference>
<dbReference type="CDD" id="cd01400">
    <property type="entry name" value="6PGL"/>
    <property type="match status" value="1"/>
</dbReference>
<dbReference type="SUPFAM" id="SSF100950">
    <property type="entry name" value="NagB/RpiA/CoA transferase-like"/>
    <property type="match status" value="1"/>
</dbReference>
<accession>A0A6J6C9Q8</accession>
<dbReference type="GO" id="GO:0006098">
    <property type="term" value="P:pentose-phosphate shunt"/>
    <property type="evidence" value="ECO:0007669"/>
    <property type="project" value="InterPro"/>
</dbReference>
<dbReference type="AlphaFoldDB" id="A0A6J6C9Q8"/>
<evidence type="ECO:0000313" key="3">
    <source>
        <dbReference type="EMBL" id="CAB4547815.1"/>
    </source>
</evidence>
<dbReference type="InterPro" id="IPR005900">
    <property type="entry name" value="6-phosphogluconolactonase_DevB"/>
</dbReference>